<dbReference type="PANTHER" id="PTHR24373">
    <property type="entry name" value="SLIT RELATED LEUCINE-RICH REPEAT NEURONAL PROTEIN"/>
    <property type="match status" value="1"/>
</dbReference>
<comment type="caution">
    <text evidence="2">The sequence shown here is derived from an EMBL/GenBank/DDBJ whole genome shotgun (WGS) entry which is preliminary data.</text>
</comment>
<keyword evidence="1" id="KW-0732">Signal</keyword>
<accession>A0A813Q2H5</accession>
<dbReference type="InterPro" id="IPR032675">
    <property type="entry name" value="LRR_dom_sf"/>
</dbReference>
<dbReference type="PANTHER" id="PTHR24373:SF370">
    <property type="entry name" value="FISH-LIPS, ISOFORM E"/>
    <property type="match status" value="1"/>
</dbReference>
<proteinExistence type="predicted"/>
<dbReference type="InterPro" id="IPR050328">
    <property type="entry name" value="Dev_Immune_Receptor"/>
</dbReference>
<dbReference type="EMBL" id="CAJNOC010000428">
    <property type="protein sequence ID" value="CAF0760438.1"/>
    <property type="molecule type" value="Genomic_DNA"/>
</dbReference>
<dbReference type="InterPro" id="IPR001611">
    <property type="entry name" value="Leu-rich_rpt"/>
</dbReference>
<organism evidence="2 3">
    <name type="scientific">Brachionus calyciflorus</name>
    <dbReference type="NCBI Taxonomy" id="104777"/>
    <lineage>
        <taxon>Eukaryota</taxon>
        <taxon>Metazoa</taxon>
        <taxon>Spiralia</taxon>
        <taxon>Gnathifera</taxon>
        <taxon>Rotifera</taxon>
        <taxon>Eurotatoria</taxon>
        <taxon>Monogononta</taxon>
        <taxon>Pseudotrocha</taxon>
        <taxon>Ploima</taxon>
        <taxon>Brachionidae</taxon>
        <taxon>Brachionus</taxon>
    </lineage>
</organism>
<dbReference type="Gene3D" id="3.80.10.10">
    <property type="entry name" value="Ribonuclease Inhibitor"/>
    <property type="match status" value="1"/>
</dbReference>
<dbReference type="AlphaFoldDB" id="A0A813Q2H5"/>
<evidence type="ECO:0000313" key="2">
    <source>
        <dbReference type="EMBL" id="CAF0760438.1"/>
    </source>
</evidence>
<dbReference type="GO" id="GO:0031012">
    <property type="term" value="C:extracellular matrix"/>
    <property type="evidence" value="ECO:0007669"/>
    <property type="project" value="TreeGrafter"/>
</dbReference>
<dbReference type="GO" id="GO:0005615">
    <property type="term" value="C:extracellular space"/>
    <property type="evidence" value="ECO:0007669"/>
    <property type="project" value="TreeGrafter"/>
</dbReference>
<dbReference type="SUPFAM" id="SSF52058">
    <property type="entry name" value="L domain-like"/>
    <property type="match status" value="1"/>
</dbReference>
<keyword evidence="3" id="KW-1185">Reference proteome</keyword>
<dbReference type="Pfam" id="PF13855">
    <property type="entry name" value="LRR_8"/>
    <property type="match status" value="1"/>
</dbReference>
<name>A0A813Q2H5_9BILA</name>
<protein>
    <submittedName>
        <fullName evidence="2">Uncharacterized protein</fullName>
    </submittedName>
</protein>
<evidence type="ECO:0000256" key="1">
    <source>
        <dbReference type="ARBA" id="ARBA00022729"/>
    </source>
</evidence>
<gene>
    <name evidence="2" type="ORF">OXX778_LOCUS4398</name>
</gene>
<reference evidence="2" key="1">
    <citation type="submission" date="2021-02" db="EMBL/GenBank/DDBJ databases">
        <authorList>
            <person name="Nowell W R."/>
        </authorList>
    </citation>
    <scope>NUCLEOTIDE SEQUENCE</scope>
    <source>
        <strain evidence="2">Ploen Becks lab</strain>
    </source>
</reference>
<dbReference type="Proteomes" id="UP000663879">
    <property type="component" value="Unassembled WGS sequence"/>
</dbReference>
<evidence type="ECO:0000313" key="3">
    <source>
        <dbReference type="Proteomes" id="UP000663879"/>
    </source>
</evidence>
<sequence>MLNLCSELMEYYDNLQCQIDIETERRLMLSSLTNAEKNEINLIRQYFLNEINNCLNNSLSKLNRQATELKNYKVINRFVIFIKTKSEKLIGYLVVTNSIIKEATRNLLQIRNFEIEGHYDGNFLPKDLITKDYILAEILSNEINTKKNTSYKTNFLIDLSKPFIKKYLELYFDFDTKNLSANDFDLDSCFLDTKFLKNFNIMFGNTNNLIIEPRAFSSFTQIQNLDLIFNGTETFLDKNCFEGLENLKKLRVSFIRLESLNNHILNGMSSLKYLEFEASNLTRIENEAFKNLLNLKYLILDLKKDVKLHIANNAFYGLENLNFLSLKNSSKFDPKSLNVLKSLEFLELNEPLELDNLDLPSLKYLSIISKNVPKFKSELQFLEIKGLEDLDYDSFNNLKRLRGIRLTISQEALRKINREKFTKLSYLIYLSIYLDCDKLYQNESFKKKSQEFYKNYLNEKNVQVKFDHNYFQVSCYGKFEKILTKAINFNHISIDILKDFLFKNKF</sequence>